<dbReference type="OrthoDB" id="7359471at2"/>
<dbReference type="PANTHER" id="PTHR40688:SF2">
    <property type="entry name" value="RIBBON-HELIX-HELIX PROTEIN COPG DOMAIN-CONTAINING PROTEIN"/>
    <property type="match status" value="1"/>
</dbReference>
<evidence type="ECO:0000313" key="2">
    <source>
        <dbReference type="Proteomes" id="UP000219621"/>
    </source>
</evidence>
<dbReference type="Proteomes" id="UP000219621">
    <property type="component" value="Unassembled WGS sequence"/>
</dbReference>
<evidence type="ECO:0000313" key="1">
    <source>
        <dbReference type="EMBL" id="SOD94713.1"/>
    </source>
</evidence>
<keyword evidence="2" id="KW-1185">Reference proteome</keyword>
<dbReference type="EMBL" id="OCNJ01000004">
    <property type="protein sequence ID" value="SOD94713.1"/>
    <property type="molecule type" value="Genomic_DNA"/>
</dbReference>
<sequence length="79" mass="8872">MRTPVQGYADEATKARLDFLSRTTGQPAEDLVSEAVAQYAEYEAWKLEQIRQGIADADAGRFVPEEEVEAFFDDWEANG</sequence>
<gene>
    <name evidence="1" type="ORF">SAMN05421508_10496</name>
</gene>
<protein>
    <submittedName>
        <fullName evidence="1">Predicted transcriptional regulator</fullName>
    </submittedName>
</protein>
<proteinExistence type="predicted"/>
<accession>A0A286GGR0</accession>
<dbReference type="PANTHER" id="PTHR40688">
    <property type="match status" value="1"/>
</dbReference>
<dbReference type="InterPro" id="IPR052991">
    <property type="entry name" value="Non-func_TypeII_TA_Antitoxin"/>
</dbReference>
<organism evidence="1 2">
    <name type="scientific">Caenispirillum bisanense</name>
    <dbReference type="NCBI Taxonomy" id="414052"/>
    <lineage>
        <taxon>Bacteria</taxon>
        <taxon>Pseudomonadati</taxon>
        <taxon>Pseudomonadota</taxon>
        <taxon>Alphaproteobacteria</taxon>
        <taxon>Rhodospirillales</taxon>
        <taxon>Novispirillaceae</taxon>
        <taxon>Caenispirillum</taxon>
    </lineage>
</organism>
<reference evidence="2" key="1">
    <citation type="submission" date="2017-09" db="EMBL/GenBank/DDBJ databases">
        <authorList>
            <person name="Varghese N."/>
            <person name="Submissions S."/>
        </authorList>
    </citation>
    <scope>NUCLEOTIDE SEQUENCE [LARGE SCALE GENOMIC DNA]</scope>
    <source>
        <strain evidence="2">USBA 140</strain>
    </source>
</reference>
<name>A0A286GGR0_9PROT</name>
<dbReference type="AlphaFoldDB" id="A0A286GGR0"/>
<dbReference type="RefSeq" id="WP_097279064.1">
    <property type="nucleotide sequence ID" value="NZ_OCNJ01000004.1"/>
</dbReference>